<gene>
    <name evidence="1" type="ORF">MC7420_4175</name>
</gene>
<evidence type="ECO:0000313" key="1">
    <source>
        <dbReference type="EMBL" id="EDX74190.1"/>
    </source>
</evidence>
<dbReference type="Proteomes" id="UP000003835">
    <property type="component" value="Unassembled WGS sequence"/>
</dbReference>
<reference evidence="1 2" key="1">
    <citation type="submission" date="2008-07" db="EMBL/GenBank/DDBJ databases">
        <authorList>
            <person name="Tandeau de Marsac N."/>
            <person name="Ferriera S."/>
            <person name="Johnson J."/>
            <person name="Kravitz S."/>
            <person name="Beeson K."/>
            <person name="Sutton G."/>
            <person name="Rogers Y.-H."/>
            <person name="Friedman R."/>
            <person name="Frazier M."/>
            <person name="Venter J.C."/>
        </authorList>
    </citation>
    <scope>NUCLEOTIDE SEQUENCE [LARGE SCALE GENOMIC DNA]</scope>
    <source>
        <strain evidence="1 2">PCC 7420</strain>
    </source>
</reference>
<evidence type="ECO:0000313" key="2">
    <source>
        <dbReference type="Proteomes" id="UP000003835"/>
    </source>
</evidence>
<sequence>MLEMSDELSPPNLQEAEALLSDLFQEVQRWEGTLAGGTKLGVGV</sequence>
<dbReference type="HOGENOM" id="CLU_3214808_0_0_3"/>
<accession>B4VVB7</accession>
<name>B4VVB7_9CYAN</name>
<protein>
    <submittedName>
        <fullName evidence="1">Uncharacterized protein</fullName>
    </submittedName>
</protein>
<proteinExistence type="predicted"/>
<dbReference type="STRING" id="118168.MC7420_4175"/>
<organism evidence="1 2">
    <name type="scientific">Coleofasciculus chthonoplastes PCC 7420</name>
    <dbReference type="NCBI Taxonomy" id="118168"/>
    <lineage>
        <taxon>Bacteria</taxon>
        <taxon>Bacillati</taxon>
        <taxon>Cyanobacteriota</taxon>
        <taxon>Cyanophyceae</taxon>
        <taxon>Coleofasciculales</taxon>
        <taxon>Coleofasciculaceae</taxon>
        <taxon>Coleofasciculus</taxon>
    </lineage>
</organism>
<dbReference type="AlphaFoldDB" id="B4VVB7"/>
<dbReference type="EMBL" id="DS989854">
    <property type="protein sequence ID" value="EDX74190.1"/>
    <property type="molecule type" value="Genomic_DNA"/>
</dbReference>
<keyword evidence="2" id="KW-1185">Reference proteome</keyword>